<feature type="transmembrane region" description="Helical" evidence="1">
    <location>
        <begin position="239"/>
        <end position="258"/>
    </location>
</feature>
<protein>
    <recommendedName>
        <fullName evidence="4">Beta-carotene 15,15'-monooxygenase</fullName>
    </recommendedName>
</protein>
<keyword evidence="1" id="KW-0812">Transmembrane</keyword>
<name>A0A5C7AZT6_9FLAO</name>
<dbReference type="InterPro" id="IPR045625">
    <property type="entry name" value="DUF6427"/>
</dbReference>
<feature type="transmembrane region" description="Helical" evidence="1">
    <location>
        <begin position="165"/>
        <end position="186"/>
    </location>
</feature>
<feature type="transmembrane region" description="Helical" evidence="1">
    <location>
        <begin position="42"/>
        <end position="64"/>
    </location>
</feature>
<dbReference type="EMBL" id="VOSC01000012">
    <property type="protein sequence ID" value="TXE13009.1"/>
    <property type="molecule type" value="Genomic_DNA"/>
</dbReference>
<keyword evidence="3" id="KW-1185">Reference proteome</keyword>
<comment type="caution">
    <text evidence="2">The sequence shown here is derived from an EMBL/GenBank/DDBJ whole genome shotgun (WGS) entry which is preliminary data.</text>
</comment>
<sequence length="313" mass="35908">MITSIFSKSKSINFFVVFFVTLLAFFSARFGVANTPVTTVYVFKQLGLLLVVFLSIFMLSFIVGKNSLTKLSNYDILLFSLFLLLIPHSTLNVNILFSNFFVLLGLRRIMSLRSQKNEKQKLFDAAVWIAIASVFYFWAILFFALILVTLALYSNKNIRHWVIPFVAVFTVFAVAVGVSIVLYNSFFNVVNTNWQVSYNFNPYNAVHFIIAITVLLSFGLWSSFFYLQNIKKKKKAYRALFKVVIIAYVIAFLIVFLAPNKTGSEFLFMFAPLTIIITNYLETVKEKWFKELFLGILIVVPLVLLALQFFAKS</sequence>
<evidence type="ECO:0000313" key="2">
    <source>
        <dbReference type="EMBL" id="TXE13009.1"/>
    </source>
</evidence>
<dbReference type="Proteomes" id="UP000321790">
    <property type="component" value="Unassembled WGS sequence"/>
</dbReference>
<feature type="transmembrane region" description="Helical" evidence="1">
    <location>
        <begin position="12"/>
        <end position="30"/>
    </location>
</feature>
<keyword evidence="1" id="KW-1133">Transmembrane helix</keyword>
<reference evidence="3" key="1">
    <citation type="submission" date="2019-08" db="EMBL/GenBank/DDBJ databases">
        <title>Seonamhaeicola sediminis sp. nov., isolated from marine sediment.</title>
        <authorList>
            <person name="Cao W.R."/>
        </authorList>
    </citation>
    <scope>NUCLEOTIDE SEQUENCE [LARGE SCALE GENOMIC DNA]</scope>
    <source>
        <strain evidence="3">Gy8</strain>
    </source>
</reference>
<accession>A0A5C7AZT6</accession>
<feature type="transmembrane region" description="Helical" evidence="1">
    <location>
        <begin position="206"/>
        <end position="227"/>
    </location>
</feature>
<dbReference type="AlphaFoldDB" id="A0A5C7AZT6"/>
<evidence type="ECO:0000313" key="3">
    <source>
        <dbReference type="Proteomes" id="UP000321790"/>
    </source>
</evidence>
<feature type="transmembrane region" description="Helical" evidence="1">
    <location>
        <begin position="76"/>
        <end position="106"/>
    </location>
</feature>
<dbReference type="Pfam" id="PF19992">
    <property type="entry name" value="DUF6427"/>
    <property type="match status" value="1"/>
</dbReference>
<feature type="transmembrane region" description="Helical" evidence="1">
    <location>
        <begin position="126"/>
        <end position="153"/>
    </location>
</feature>
<evidence type="ECO:0008006" key="4">
    <source>
        <dbReference type="Google" id="ProtNLM"/>
    </source>
</evidence>
<dbReference type="RefSeq" id="WP_147131995.1">
    <property type="nucleotide sequence ID" value="NZ_VOSC01000012.1"/>
</dbReference>
<proteinExistence type="predicted"/>
<dbReference type="OrthoDB" id="1439867at2"/>
<feature type="transmembrane region" description="Helical" evidence="1">
    <location>
        <begin position="264"/>
        <end position="281"/>
    </location>
</feature>
<keyword evidence="1" id="KW-0472">Membrane</keyword>
<organism evidence="2 3">
    <name type="scientific">Seonamhaeicola algicola</name>
    <dbReference type="NCBI Taxonomy" id="1719036"/>
    <lineage>
        <taxon>Bacteria</taxon>
        <taxon>Pseudomonadati</taxon>
        <taxon>Bacteroidota</taxon>
        <taxon>Flavobacteriia</taxon>
        <taxon>Flavobacteriales</taxon>
        <taxon>Flavobacteriaceae</taxon>
    </lineage>
</organism>
<feature type="transmembrane region" description="Helical" evidence="1">
    <location>
        <begin position="293"/>
        <end position="311"/>
    </location>
</feature>
<gene>
    <name evidence="2" type="ORF">FUA26_04230</name>
</gene>
<evidence type="ECO:0000256" key="1">
    <source>
        <dbReference type="SAM" id="Phobius"/>
    </source>
</evidence>